<name>A0ABR8KQJ9_9SPHN</name>
<dbReference type="PANTHER" id="PTHR36302:SF1">
    <property type="entry name" value="COPPER CHAPERONE PCU(A)C"/>
    <property type="match status" value="1"/>
</dbReference>
<dbReference type="Proteomes" id="UP000635384">
    <property type="component" value="Unassembled WGS sequence"/>
</dbReference>
<dbReference type="PROSITE" id="PS51257">
    <property type="entry name" value="PROKAR_LIPOPROTEIN"/>
    <property type="match status" value="1"/>
</dbReference>
<sequence>MKKLLVAAALGSTIMLGACESEVEAPVAVEGQVPGISVDNARMILGAVEGNPAAVYFDLTYEGDRGLTIRRADVTQAGSATLHDYGEYDFKVQMMEALPIAIKKGSEVSFEPGGLHVMAFEPSPELKPGDKAEVTLTVSGGGTHTFEADVLPAGDERGLPAPNSGDDS</sequence>
<feature type="region of interest" description="Disordered" evidence="1">
    <location>
        <begin position="143"/>
        <end position="168"/>
    </location>
</feature>
<organism evidence="3 4">
    <name type="scientific">Erythrobacter rubeus</name>
    <dbReference type="NCBI Taxonomy" id="2760803"/>
    <lineage>
        <taxon>Bacteria</taxon>
        <taxon>Pseudomonadati</taxon>
        <taxon>Pseudomonadota</taxon>
        <taxon>Alphaproteobacteria</taxon>
        <taxon>Sphingomonadales</taxon>
        <taxon>Erythrobacteraceae</taxon>
        <taxon>Erythrobacter/Porphyrobacter group</taxon>
        <taxon>Erythrobacter</taxon>
    </lineage>
</organism>
<proteinExistence type="predicted"/>
<protein>
    <submittedName>
        <fullName evidence="3">Copper chaperone PCu(A)C</fullName>
    </submittedName>
</protein>
<dbReference type="EMBL" id="JACXLC010000001">
    <property type="protein sequence ID" value="MBD2841800.1"/>
    <property type="molecule type" value="Genomic_DNA"/>
</dbReference>
<feature type="signal peptide" evidence="2">
    <location>
        <begin position="1"/>
        <end position="18"/>
    </location>
</feature>
<keyword evidence="4" id="KW-1185">Reference proteome</keyword>
<dbReference type="SUPFAM" id="SSF110087">
    <property type="entry name" value="DR1885-like metal-binding protein"/>
    <property type="match status" value="1"/>
</dbReference>
<comment type="caution">
    <text evidence="3">The sequence shown here is derived from an EMBL/GenBank/DDBJ whole genome shotgun (WGS) entry which is preliminary data.</text>
</comment>
<evidence type="ECO:0000313" key="4">
    <source>
        <dbReference type="Proteomes" id="UP000635384"/>
    </source>
</evidence>
<dbReference type="InterPro" id="IPR058248">
    <property type="entry name" value="Lxx211020-like"/>
</dbReference>
<accession>A0ABR8KQJ9</accession>
<evidence type="ECO:0000256" key="1">
    <source>
        <dbReference type="SAM" id="MobiDB-lite"/>
    </source>
</evidence>
<dbReference type="Gene3D" id="2.60.40.1890">
    <property type="entry name" value="PCu(A)C copper chaperone"/>
    <property type="match status" value="1"/>
</dbReference>
<dbReference type="Pfam" id="PF04314">
    <property type="entry name" value="PCuAC"/>
    <property type="match status" value="1"/>
</dbReference>
<evidence type="ECO:0000313" key="3">
    <source>
        <dbReference type="EMBL" id="MBD2841800.1"/>
    </source>
</evidence>
<reference evidence="3 4" key="1">
    <citation type="submission" date="2020-09" db="EMBL/GenBank/DDBJ databases">
        <authorList>
            <person name="Yoon J.-W."/>
        </authorList>
    </citation>
    <scope>NUCLEOTIDE SEQUENCE [LARGE SCALE GENOMIC DNA]</scope>
    <source>
        <strain evidence="3 4">KMU-140</strain>
    </source>
</reference>
<dbReference type="InterPro" id="IPR036182">
    <property type="entry name" value="PCuAC_sf"/>
</dbReference>
<dbReference type="PANTHER" id="PTHR36302">
    <property type="entry name" value="BLR7088 PROTEIN"/>
    <property type="match status" value="1"/>
</dbReference>
<evidence type="ECO:0000256" key="2">
    <source>
        <dbReference type="SAM" id="SignalP"/>
    </source>
</evidence>
<keyword evidence="2" id="KW-0732">Signal</keyword>
<gene>
    <name evidence="3" type="ORF">IB285_05935</name>
</gene>
<feature type="chain" id="PRO_5046186935" evidence="2">
    <location>
        <begin position="19"/>
        <end position="168"/>
    </location>
</feature>
<dbReference type="InterPro" id="IPR007410">
    <property type="entry name" value="LpqE-like"/>
</dbReference>